<gene>
    <name evidence="4" type="ORF">GR167_08870</name>
</gene>
<evidence type="ECO:0000313" key="5">
    <source>
        <dbReference type="Proteomes" id="UP000479043"/>
    </source>
</evidence>
<comment type="caution">
    <text evidence="4">The sequence shown here is derived from an EMBL/GenBank/DDBJ whole genome shotgun (WGS) entry which is preliminary data.</text>
</comment>
<dbReference type="Proteomes" id="UP000479043">
    <property type="component" value="Unassembled WGS sequence"/>
</dbReference>
<dbReference type="Gene3D" id="3.90.550.10">
    <property type="entry name" value="Spore Coat Polysaccharide Biosynthesis Protein SpsA, Chain A"/>
    <property type="match status" value="1"/>
</dbReference>
<evidence type="ECO:0000256" key="3">
    <source>
        <dbReference type="ARBA" id="ARBA00022679"/>
    </source>
</evidence>
<dbReference type="PANTHER" id="PTHR43179">
    <property type="entry name" value="RHAMNOSYLTRANSFERASE WBBL"/>
    <property type="match status" value="1"/>
</dbReference>
<protein>
    <submittedName>
        <fullName evidence="4">Glycosyltransferase</fullName>
    </submittedName>
</protein>
<sequence length="414" mass="45716">MTAPSVSIVVVSRHRPKALQYCLTSLSRLVYPAYEIIAVTDPSGEVAIHDMGLTGKVRVVPFDIANISQARNAGIEAAGGDIVAFIDDDAVAEPLWLHHLAGAFADPEVAAAGGFVRGRNGISFQWKARGVDCTGAAFPIAVEEERSTVLTPPPGQAVKTEGTNMALRREVLLRLGGFDPVYRFYLDETDLNMRLARAGHKTAIVPLAQVHHAYAASDRRRQDRAVRDLFDVGASSMAFLRRHCPEAMWPQRLEALRQEQRARLLAQMRDGLLEPGGVRQALRRLEQGLAEADAPAGPLEPLQGNTGDFLRFDSRATGEHVELAGRIWRKRELCRQAAQLAEQGKTVSVFAFSPTALFHSVRYRKPGFWLQRGGLFGRSERHQNLFQIGLFAARLRAETARVAKIRWICSKSGR</sequence>
<dbReference type="PANTHER" id="PTHR43179:SF12">
    <property type="entry name" value="GALACTOFURANOSYLTRANSFERASE GLFT2"/>
    <property type="match status" value="1"/>
</dbReference>
<dbReference type="EMBL" id="WWEN01000003">
    <property type="protein sequence ID" value="MYM55416.1"/>
    <property type="molecule type" value="Genomic_DNA"/>
</dbReference>
<dbReference type="SUPFAM" id="SSF53448">
    <property type="entry name" value="Nucleotide-diphospho-sugar transferases"/>
    <property type="match status" value="1"/>
</dbReference>
<evidence type="ECO:0000256" key="1">
    <source>
        <dbReference type="ARBA" id="ARBA00006739"/>
    </source>
</evidence>
<dbReference type="Pfam" id="PF13641">
    <property type="entry name" value="Glyco_tranf_2_3"/>
    <property type="match status" value="1"/>
</dbReference>
<evidence type="ECO:0000313" key="4">
    <source>
        <dbReference type="EMBL" id="MYM55416.1"/>
    </source>
</evidence>
<accession>A0A6L8LK86</accession>
<proteinExistence type="inferred from homology"/>
<dbReference type="RefSeq" id="WP_160973110.1">
    <property type="nucleotide sequence ID" value="NZ_WWEN01000003.1"/>
</dbReference>
<dbReference type="GO" id="GO:0016757">
    <property type="term" value="F:glycosyltransferase activity"/>
    <property type="evidence" value="ECO:0007669"/>
    <property type="project" value="UniProtKB-KW"/>
</dbReference>
<evidence type="ECO:0000256" key="2">
    <source>
        <dbReference type="ARBA" id="ARBA00022676"/>
    </source>
</evidence>
<dbReference type="InterPro" id="IPR029044">
    <property type="entry name" value="Nucleotide-diphossugar_trans"/>
</dbReference>
<keyword evidence="3 4" id="KW-0808">Transferase</keyword>
<keyword evidence="5" id="KW-1185">Reference proteome</keyword>
<comment type="similarity">
    <text evidence="1">Belongs to the glycosyltransferase 2 family.</text>
</comment>
<reference evidence="4 5" key="1">
    <citation type="submission" date="2020-01" db="EMBL/GenBank/DDBJ databases">
        <authorList>
            <person name="Chen S."/>
        </authorList>
    </citation>
    <scope>NUCLEOTIDE SEQUENCE [LARGE SCALE GENOMIC DNA]</scope>
    <source>
        <strain evidence="4 5">GS-10</strain>
    </source>
</reference>
<name>A0A6L8LK86_9RHOB</name>
<keyword evidence="2" id="KW-0328">Glycosyltransferase</keyword>
<dbReference type="AlphaFoldDB" id="A0A6L8LK86"/>
<organism evidence="4 5">
    <name type="scientific">Thalassovita mangrovi</name>
    <dbReference type="NCBI Taxonomy" id="2692236"/>
    <lineage>
        <taxon>Bacteria</taxon>
        <taxon>Pseudomonadati</taxon>
        <taxon>Pseudomonadota</taxon>
        <taxon>Alphaproteobacteria</taxon>
        <taxon>Rhodobacterales</taxon>
        <taxon>Roseobacteraceae</taxon>
        <taxon>Thalassovita</taxon>
    </lineage>
</organism>